<evidence type="ECO:0000313" key="13">
    <source>
        <dbReference type="Proteomes" id="UP000199603"/>
    </source>
</evidence>
<dbReference type="GO" id="GO:0004109">
    <property type="term" value="F:coproporphyrinogen oxidase activity"/>
    <property type="evidence" value="ECO:0007669"/>
    <property type="project" value="InterPro"/>
</dbReference>
<dbReference type="SMART" id="SM00729">
    <property type="entry name" value="Elp3"/>
    <property type="match status" value="1"/>
</dbReference>
<dbReference type="GO" id="GO:0006779">
    <property type="term" value="P:porphyrin-containing compound biosynthetic process"/>
    <property type="evidence" value="ECO:0007669"/>
    <property type="project" value="InterPro"/>
</dbReference>
<accession>A0A1G6WQI4</accession>
<evidence type="ECO:0000259" key="11">
    <source>
        <dbReference type="PROSITE" id="PS51918"/>
    </source>
</evidence>
<evidence type="ECO:0000256" key="2">
    <source>
        <dbReference type="ARBA" id="ARBA00006100"/>
    </source>
</evidence>
<organism evidence="12 13">
    <name type="scientific">Aquimonas voraii</name>
    <dbReference type="NCBI Taxonomy" id="265719"/>
    <lineage>
        <taxon>Bacteria</taxon>
        <taxon>Pseudomonadati</taxon>
        <taxon>Pseudomonadota</taxon>
        <taxon>Gammaproteobacteria</taxon>
        <taxon>Lysobacterales</taxon>
        <taxon>Lysobacteraceae</taxon>
        <taxon>Aquimonas</taxon>
    </lineage>
</organism>
<evidence type="ECO:0000313" key="12">
    <source>
        <dbReference type="EMBL" id="SDD67305.1"/>
    </source>
</evidence>
<evidence type="ECO:0000256" key="10">
    <source>
        <dbReference type="RuleBase" id="RU364116"/>
    </source>
</evidence>
<dbReference type="SFLD" id="SFLDF00562">
    <property type="entry name" value="HemN-like__clustered_with_heat"/>
    <property type="match status" value="1"/>
</dbReference>
<keyword evidence="8 10" id="KW-0411">Iron-sulfur</keyword>
<dbReference type="OrthoDB" id="9808022at2"/>
<dbReference type="PROSITE" id="PS51918">
    <property type="entry name" value="RADICAL_SAM"/>
    <property type="match status" value="1"/>
</dbReference>
<comment type="subcellular location">
    <subcellularLocation>
        <location evidence="10">Cytoplasm</location>
    </subcellularLocation>
</comment>
<dbReference type="InterPro" id="IPR034505">
    <property type="entry name" value="Coproporphyrinogen-III_oxidase"/>
</dbReference>
<dbReference type="Gene3D" id="3.20.20.70">
    <property type="entry name" value="Aldolase class I"/>
    <property type="match status" value="1"/>
</dbReference>
<dbReference type="InterPro" id="IPR013785">
    <property type="entry name" value="Aldolase_TIM"/>
</dbReference>
<evidence type="ECO:0000256" key="9">
    <source>
        <dbReference type="ARBA" id="ARBA00023186"/>
    </source>
</evidence>
<dbReference type="PANTHER" id="PTHR13932:SF5">
    <property type="entry name" value="RADICAL S-ADENOSYL METHIONINE DOMAIN-CONTAINING PROTEIN 1, MITOCHONDRIAL"/>
    <property type="match status" value="1"/>
</dbReference>
<dbReference type="STRING" id="265719.SAMN04488509_10586"/>
<dbReference type="InterPro" id="IPR010723">
    <property type="entry name" value="HemN_C"/>
</dbReference>
<evidence type="ECO:0000256" key="7">
    <source>
        <dbReference type="ARBA" id="ARBA00023004"/>
    </source>
</evidence>
<dbReference type="InterPro" id="IPR058240">
    <property type="entry name" value="rSAM_sf"/>
</dbReference>
<keyword evidence="4 10" id="KW-0349">Heme</keyword>
<dbReference type="Proteomes" id="UP000199603">
    <property type="component" value="Unassembled WGS sequence"/>
</dbReference>
<keyword evidence="10" id="KW-0963">Cytoplasm</keyword>
<evidence type="ECO:0000256" key="8">
    <source>
        <dbReference type="ARBA" id="ARBA00023014"/>
    </source>
</evidence>
<gene>
    <name evidence="12" type="ORF">SAMN04488509_10586</name>
</gene>
<dbReference type="InterPro" id="IPR006638">
    <property type="entry name" value="Elp3/MiaA/NifB-like_rSAM"/>
</dbReference>
<comment type="similarity">
    <text evidence="2">Belongs to the anaerobic coproporphyrinogen-III oxidase family. HemW subfamily.</text>
</comment>
<keyword evidence="6 10" id="KW-0479">Metal-binding</keyword>
<keyword evidence="13" id="KW-1185">Reference proteome</keyword>
<protein>
    <recommendedName>
        <fullName evidence="3 10">Heme chaperone HemW</fullName>
    </recommendedName>
</protein>
<sequence length="394" mass="42890">MLGGRPTMPTPVLSLPPLALYIHIPWCVRKCPYCDFNSHRVPEALPVVDYVRALLADLDQELPQVWGRPVSSIFFGGGTPSLFPGAAIGEILEGVAARLRLMPGLEVTLETNPGTAEFDRFEAYRAAGVNRISFGVQSFDNARLAALGRIHDSGQAKRAFELARAAGFDNINLDLMYALPGQTLDGALSDLEQAIALAPEHLSHYHLTLEPNTLFAAKPPPGLPDEDSAWDMQAACQQRLAEAGYAQYEISAYARPGRRSQHNLNYWQFGDYLGIGAGAHGKITLPAEDAILRRWKLKHPQAYLDAAAGPARIGGEQHIGASDLPFEFMLNALRLLEGSSLSTFEARTGLPRSALDAAFAQAQARGWLDTDGERFRASALGQQYQNDLIGLFLA</sequence>
<evidence type="ECO:0000256" key="3">
    <source>
        <dbReference type="ARBA" id="ARBA00017228"/>
    </source>
</evidence>
<dbReference type="SFLD" id="SFLDF00288">
    <property type="entry name" value="HemN-like__clustered_with_nucl"/>
    <property type="match status" value="1"/>
</dbReference>
<keyword evidence="7 10" id="KW-0408">Iron</keyword>
<dbReference type="SUPFAM" id="SSF102114">
    <property type="entry name" value="Radical SAM enzymes"/>
    <property type="match status" value="1"/>
</dbReference>
<dbReference type="GO" id="GO:0046872">
    <property type="term" value="F:metal ion binding"/>
    <property type="evidence" value="ECO:0007669"/>
    <property type="project" value="UniProtKB-UniRule"/>
</dbReference>
<dbReference type="SFLD" id="SFLDS00029">
    <property type="entry name" value="Radical_SAM"/>
    <property type="match status" value="1"/>
</dbReference>
<dbReference type="AlphaFoldDB" id="A0A1G6WQI4"/>
<dbReference type="EMBL" id="FNAG01000005">
    <property type="protein sequence ID" value="SDD67305.1"/>
    <property type="molecule type" value="Genomic_DNA"/>
</dbReference>
<proteinExistence type="inferred from homology"/>
<dbReference type="Pfam" id="PF06969">
    <property type="entry name" value="HemN_C"/>
    <property type="match status" value="1"/>
</dbReference>
<dbReference type="SFLD" id="SFLDG01065">
    <property type="entry name" value="anaerobic_coproporphyrinogen-I"/>
    <property type="match status" value="1"/>
</dbReference>
<evidence type="ECO:0000256" key="4">
    <source>
        <dbReference type="ARBA" id="ARBA00022617"/>
    </source>
</evidence>
<comment type="cofactor">
    <cofactor evidence="1">
        <name>[4Fe-4S] cluster</name>
        <dbReference type="ChEBI" id="CHEBI:49883"/>
    </cofactor>
</comment>
<dbReference type="PANTHER" id="PTHR13932">
    <property type="entry name" value="COPROPORPHYRINIGEN III OXIDASE"/>
    <property type="match status" value="1"/>
</dbReference>
<comment type="function">
    <text evidence="10">Probably acts as a heme chaperone, transferring heme to an unknown acceptor. Binds one molecule of heme per monomer, possibly covalently. Binds 1 [4Fe-4S] cluster. The cluster is coordinated with 3 cysteines and an exchangeable S-adenosyl-L-methionine.</text>
</comment>
<dbReference type="NCBIfam" id="TIGR00539">
    <property type="entry name" value="hemN_rel"/>
    <property type="match status" value="1"/>
</dbReference>
<evidence type="ECO:0000256" key="6">
    <source>
        <dbReference type="ARBA" id="ARBA00022723"/>
    </source>
</evidence>
<dbReference type="CDD" id="cd01335">
    <property type="entry name" value="Radical_SAM"/>
    <property type="match status" value="1"/>
</dbReference>
<feature type="domain" description="Radical SAM core" evidence="11">
    <location>
        <begin position="12"/>
        <end position="246"/>
    </location>
</feature>
<dbReference type="InterPro" id="IPR007197">
    <property type="entry name" value="rSAM"/>
</dbReference>
<dbReference type="GO" id="GO:0005737">
    <property type="term" value="C:cytoplasm"/>
    <property type="evidence" value="ECO:0007669"/>
    <property type="project" value="UniProtKB-SubCell"/>
</dbReference>
<dbReference type="InterPro" id="IPR004559">
    <property type="entry name" value="HemW-like"/>
</dbReference>
<keyword evidence="9 10" id="KW-0143">Chaperone</keyword>
<dbReference type="SFLD" id="SFLDG01082">
    <property type="entry name" value="B12-binding_domain_containing"/>
    <property type="match status" value="1"/>
</dbReference>
<evidence type="ECO:0000256" key="5">
    <source>
        <dbReference type="ARBA" id="ARBA00022691"/>
    </source>
</evidence>
<keyword evidence="5 10" id="KW-0949">S-adenosyl-L-methionine</keyword>
<dbReference type="Pfam" id="PF04055">
    <property type="entry name" value="Radical_SAM"/>
    <property type="match status" value="1"/>
</dbReference>
<evidence type="ECO:0000256" key="1">
    <source>
        <dbReference type="ARBA" id="ARBA00001966"/>
    </source>
</evidence>
<reference evidence="12 13" key="1">
    <citation type="submission" date="2016-10" db="EMBL/GenBank/DDBJ databases">
        <authorList>
            <person name="de Groot N.N."/>
        </authorList>
    </citation>
    <scope>NUCLEOTIDE SEQUENCE [LARGE SCALE GENOMIC DNA]</scope>
    <source>
        <strain evidence="12 13">DSM 16957</strain>
    </source>
</reference>
<dbReference type="GO" id="GO:0051539">
    <property type="term" value="F:4 iron, 4 sulfur cluster binding"/>
    <property type="evidence" value="ECO:0007669"/>
    <property type="project" value="UniProtKB-UniRule"/>
</dbReference>
<keyword evidence="10" id="KW-0004">4Fe-4S</keyword>
<name>A0A1G6WQI4_9GAMM</name>